<feature type="region of interest" description="Disordered" evidence="1">
    <location>
        <begin position="46"/>
        <end position="91"/>
    </location>
</feature>
<dbReference type="Proteomes" id="UP000757232">
    <property type="component" value="Unassembled WGS sequence"/>
</dbReference>
<protein>
    <submittedName>
        <fullName evidence="2">Uncharacterized protein</fullName>
    </submittedName>
</protein>
<dbReference type="OrthoDB" id="6222486at2759"/>
<organism evidence="2 3">
    <name type="scientific">Sanghuangporus baumii</name>
    <name type="common">Phellinus baumii</name>
    <dbReference type="NCBI Taxonomy" id="108892"/>
    <lineage>
        <taxon>Eukaryota</taxon>
        <taxon>Fungi</taxon>
        <taxon>Dikarya</taxon>
        <taxon>Basidiomycota</taxon>
        <taxon>Agaricomycotina</taxon>
        <taxon>Agaricomycetes</taxon>
        <taxon>Hymenochaetales</taxon>
        <taxon>Hymenochaetaceae</taxon>
        <taxon>Sanghuangporus</taxon>
    </lineage>
</organism>
<feature type="region of interest" description="Disordered" evidence="1">
    <location>
        <begin position="128"/>
        <end position="192"/>
    </location>
</feature>
<dbReference type="PANTHER" id="PTHR47204">
    <property type="entry name" value="OS02G0168900 PROTEIN"/>
    <property type="match status" value="1"/>
</dbReference>
<feature type="compositionally biased region" description="Basic residues" evidence="1">
    <location>
        <begin position="150"/>
        <end position="164"/>
    </location>
</feature>
<feature type="compositionally biased region" description="Low complexity" evidence="1">
    <location>
        <begin position="50"/>
        <end position="65"/>
    </location>
</feature>
<dbReference type="CDD" id="cd09271">
    <property type="entry name" value="RNase_H2-C"/>
    <property type="match status" value="1"/>
</dbReference>
<dbReference type="InterPro" id="IPR013924">
    <property type="entry name" value="RNase_H2_suC"/>
</dbReference>
<evidence type="ECO:0000256" key="1">
    <source>
        <dbReference type="SAM" id="MobiDB-lite"/>
    </source>
</evidence>
<evidence type="ECO:0000313" key="2">
    <source>
        <dbReference type="EMBL" id="OCB86333.1"/>
    </source>
</evidence>
<sequence length="254" mass="27298">MAPAKIQITAAGTPLTPCANSPQLMPFHIAYSGPAPIATFFRVREMNEESPTSSASASSSSPGSSDITVEEKSAANDGVHAGKKSMVNGNGKLSLGKRLVAAFRGRRVVGVEVPLPEGYTGVILHSDAASAKKTDPRGSLSNGVEDSRRRNGRRKGSMRGTRHSKPIEVDDDEDVSESSPNQNGIDLNDDMTDPSLILNSNEHEGEVKALKAMQTFQSIVVWNPDVVVDDGRDEYIQALREWTAVASEVHRMED</sequence>
<dbReference type="EMBL" id="LNZH02000203">
    <property type="protein sequence ID" value="OCB86333.1"/>
    <property type="molecule type" value="Genomic_DNA"/>
</dbReference>
<accession>A0A9Q5HUN8</accession>
<evidence type="ECO:0000313" key="3">
    <source>
        <dbReference type="Proteomes" id="UP000757232"/>
    </source>
</evidence>
<dbReference type="Pfam" id="PF08615">
    <property type="entry name" value="RNase_H2_suC"/>
    <property type="match status" value="1"/>
</dbReference>
<reference evidence="2" key="1">
    <citation type="submission" date="2016-06" db="EMBL/GenBank/DDBJ databases">
        <title>Draft Genome sequence of the fungus Inonotus baumii.</title>
        <authorList>
            <person name="Zhu H."/>
            <person name="Lin W."/>
        </authorList>
    </citation>
    <scope>NUCLEOTIDE SEQUENCE</scope>
    <source>
        <strain evidence="2">821</strain>
    </source>
</reference>
<dbReference type="PANTHER" id="PTHR47204:SF1">
    <property type="entry name" value="RIBONUCLEASE H2 SUBUNIT C"/>
    <property type="match status" value="1"/>
</dbReference>
<name>A0A9Q5HUN8_SANBA</name>
<dbReference type="GO" id="GO:0006401">
    <property type="term" value="P:RNA catabolic process"/>
    <property type="evidence" value="ECO:0007669"/>
    <property type="project" value="InterPro"/>
</dbReference>
<dbReference type="Gene3D" id="2.40.128.680">
    <property type="match status" value="1"/>
</dbReference>
<dbReference type="GO" id="GO:0032299">
    <property type="term" value="C:ribonuclease H2 complex"/>
    <property type="evidence" value="ECO:0007669"/>
    <property type="project" value="InterPro"/>
</dbReference>
<comment type="caution">
    <text evidence="2">The sequence shown here is derived from an EMBL/GenBank/DDBJ whole genome shotgun (WGS) entry which is preliminary data.</text>
</comment>
<keyword evidence="3" id="KW-1185">Reference proteome</keyword>
<dbReference type="AlphaFoldDB" id="A0A9Q5HUN8"/>
<gene>
    <name evidence="2" type="ORF">A7U60_g6647</name>
</gene>
<proteinExistence type="predicted"/>